<protein>
    <submittedName>
        <fullName evidence="2">Uncharacterized protein</fullName>
    </submittedName>
</protein>
<comment type="caution">
    <text evidence="2">The sequence shown here is derived from an EMBL/GenBank/DDBJ whole genome shotgun (WGS) entry which is preliminary data.</text>
</comment>
<evidence type="ECO:0000313" key="2">
    <source>
        <dbReference type="EMBL" id="KAL2864203.1"/>
    </source>
</evidence>
<dbReference type="RefSeq" id="XP_070883182.1">
    <property type="nucleotide sequence ID" value="XM_071033588.1"/>
</dbReference>
<dbReference type="PROSITE" id="PS50005">
    <property type="entry name" value="TPR"/>
    <property type="match status" value="1"/>
</dbReference>
<dbReference type="InterPro" id="IPR019734">
    <property type="entry name" value="TPR_rpt"/>
</dbReference>
<keyword evidence="1" id="KW-0802">TPR repeat</keyword>
<dbReference type="Proteomes" id="UP001610432">
    <property type="component" value="Unassembled WGS sequence"/>
</dbReference>
<name>A0ABR4LI37_9EURO</name>
<proteinExistence type="predicted"/>
<dbReference type="GeneID" id="98148660"/>
<gene>
    <name evidence="2" type="ORF">BJX67DRAFT_384037</name>
</gene>
<dbReference type="InterPro" id="IPR011990">
    <property type="entry name" value="TPR-like_helical_dom_sf"/>
</dbReference>
<dbReference type="EMBL" id="JBFXLQ010000043">
    <property type="protein sequence ID" value="KAL2864203.1"/>
    <property type="molecule type" value="Genomic_DNA"/>
</dbReference>
<feature type="repeat" description="TPR" evidence="1">
    <location>
        <begin position="268"/>
        <end position="301"/>
    </location>
</feature>
<keyword evidence="3" id="KW-1185">Reference proteome</keyword>
<reference evidence="2 3" key="1">
    <citation type="submission" date="2024-07" db="EMBL/GenBank/DDBJ databases">
        <title>Section-level genome sequencing and comparative genomics of Aspergillus sections Usti and Cavernicolus.</title>
        <authorList>
            <consortium name="Lawrence Berkeley National Laboratory"/>
            <person name="Nybo J.L."/>
            <person name="Vesth T.C."/>
            <person name="Theobald S."/>
            <person name="Frisvad J.C."/>
            <person name="Larsen T.O."/>
            <person name="Kjaerboelling I."/>
            <person name="Rothschild-Mancinelli K."/>
            <person name="Lyhne E.K."/>
            <person name="Kogle M.E."/>
            <person name="Barry K."/>
            <person name="Clum A."/>
            <person name="Na H."/>
            <person name="Ledsgaard L."/>
            <person name="Lin J."/>
            <person name="Lipzen A."/>
            <person name="Kuo A."/>
            <person name="Riley R."/>
            <person name="Mondo S."/>
            <person name="Labutti K."/>
            <person name="Haridas S."/>
            <person name="Pangalinan J."/>
            <person name="Salamov A.A."/>
            <person name="Simmons B.A."/>
            <person name="Magnuson J.K."/>
            <person name="Chen J."/>
            <person name="Drula E."/>
            <person name="Henrissat B."/>
            <person name="Wiebenga A."/>
            <person name="Lubbers R.J."/>
            <person name="Gomes A.C."/>
            <person name="Macurrencykelacurrency M.R."/>
            <person name="Stajich J."/>
            <person name="Grigoriev I.V."/>
            <person name="Mortensen U.H."/>
            <person name="De Vries R.P."/>
            <person name="Baker S.E."/>
            <person name="Andersen M.R."/>
        </authorList>
    </citation>
    <scope>NUCLEOTIDE SEQUENCE [LARGE SCALE GENOMIC DNA]</scope>
    <source>
        <strain evidence="2 3">CBS 449.75</strain>
    </source>
</reference>
<evidence type="ECO:0000256" key="1">
    <source>
        <dbReference type="PROSITE-ProRule" id="PRU00339"/>
    </source>
</evidence>
<evidence type="ECO:0000313" key="3">
    <source>
        <dbReference type="Proteomes" id="UP001610432"/>
    </source>
</evidence>
<accession>A0ABR4LI37</accession>
<sequence>MDGQHAAPQISIEGHLESMQDAAACDNLSKAYHKRFQKESKPELLDAAILCARRTVELCSAENPRLPRYCFRVANYLDSRHRRSNSPDDDDLDEALEYLELATERAQSAGETAREKAARLGVASDCHFRLYMAGRDGEYGEAAHASDAVLKAWMEIGDGDKIAAVIHDIGTLHWEKYDRDDEKDLELLDLPVQYADKAIEAAGETGGRPRRLLHSKIGFLDRRAANNETKSQEDYRTAIATCKTILSEDFDSEDDPEGAYAIYQAWLGRLYLRLGQITGSKNDYHEAAYNLQRASEAIPRDHPEWKSRFDLFQFALEESLVMHGLPPGLNGAVYAQEKIVENILASEKEEDQGEPQAEALYKLALLQQARYNQRHTIDDLISETENLEKAVLKTPETDYEKLLGRLGLASECYEILYQDEGDPKYLRLGIQTAQKAVEREKNAENVSKWKKAPIYGVLGRCMAALSEEDDDPGLMRNAVEAVEAALTLVGTEDQIDEDDRHRRERQRYLDDLEDWRNSIEG</sequence>
<organism evidence="2 3">
    <name type="scientific">Aspergillus lucknowensis</name>
    <dbReference type="NCBI Taxonomy" id="176173"/>
    <lineage>
        <taxon>Eukaryota</taxon>
        <taxon>Fungi</taxon>
        <taxon>Dikarya</taxon>
        <taxon>Ascomycota</taxon>
        <taxon>Pezizomycotina</taxon>
        <taxon>Eurotiomycetes</taxon>
        <taxon>Eurotiomycetidae</taxon>
        <taxon>Eurotiales</taxon>
        <taxon>Aspergillaceae</taxon>
        <taxon>Aspergillus</taxon>
        <taxon>Aspergillus subgen. Nidulantes</taxon>
    </lineage>
</organism>
<dbReference type="Gene3D" id="1.25.40.10">
    <property type="entry name" value="Tetratricopeptide repeat domain"/>
    <property type="match status" value="1"/>
</dbReference>